<dbReference type="InterPro" id="IPR018171">
    <property type="entry name" value="Pept_tRNA_hydro_CS"/>
</dbReference>
<dbReference type="GO" id="GO:0072344">
    <property type="term" value="P:rescue of stalled ribosome"/>
    <property type="evidence" value="ECO:0007669"/>
    <property type="project" value="UniProtKB-UniRule"/>
</dbReference>
<keyword evidence="4 7" id="KW-0694">RNA-binding</keyword>
<name>A0A0G0LTX6_9BACT</name>
<sequence>MKLIVGLGNPGEKYENTRHNVGYKVADSLRSTVDSDCEWEENRKYKAVVCRLKAVDILLAKPQTFMNSSGVAVRKLIDQYKIKLADIWVIHDDLDLRLGEYKIQLGVGPKLHYGIKSIEGKLGKKDFWRVRVGVDNRSKDNRISGEAYVLQKFSEDEERSLDGVIKRLVQDLINNLTI</sequence>
<comment type="caution">
    <text evidence="7">Lacks conserved residue(s) required for the propagation of feature annotation.</text>
</comment>
<gene>
    <name evidence="7" type="primary">pth</name>
    <name evidence="10" type="ORF">UT19_C0001G0009</name>
</gene>
<dbReference type="NCBIfam" id="TIGR00447">
    <property type="entry name" value="pth"/>
    <property type="match status" value="1"/>
</dbReference>
<organism evidence="10 11">
    <name type="scientific">Candidatus Woesebacteria bacterium GW2011_GWB1_39_10b</name>
    <dbReference type="NCBI Taxonomy" id="1618573"/>
    <lineage>
        <taxon>Bacteria</taxon>
        <taxon>Candidatus Woeseibacteriota</taxon>
    </lineage>
</organism>
<feature type="site" description="Stabilizes the basic form of H active site to accept a proton" evidence="7">
    <location>
        <position position="92"/>
    </location>
</feature>
<dbReference type="GO" id="GO:0000049">
    <property type="term" value="F:tRNA binding"/>
    <property type="evidence" value="ECO:0007669"/>
    <property type="project" value="UniProtKB-UniRule"/>
</dbReference>
<evidence type="ECO:0000256" key="7">
    <source>
        <dbReference type="HAMAP-Rule" id="MF_00083"/>
    </source>
</evidence>
<evidence type="ECO:0000313" key="10">
    <source>
        <dbReference type="EMBL" id="KKQ94477.1"/>
    </source>
</evidence>
<reference evidence="10 11" key="1">
    <citation type="journal article" date="2015" name="Nature">
        <title>rRNA introns, odd ribosomes, and small enigmatic genomes across a large radiation of phyla.</title>
        <authorList>
            <person name="Brown C.T."/>
            <person name="Hug L.A."/>
            <person name="Thomas B.C."/>
            <person name="Sharon I."/>
            <person name="Castelle C.J."/>
            <person name="Singh A."/>
            <person name="Wilkins M.J."/>
            <person name="Williams K.H."/>
            <person name="Banfield J.F."/>
        </authorList>
    </citation>
    <scope>NUCLEOTIDE SEQUENCE [LARGE SCALE GENOMIC DNA]</scope>
</reference>
<dbReference type="GO" id="GO:0004045">
    <property type="term" value="F:peptidyl-tRNA hydrolase activity"/>
    <property type="evidence" value="ECO:0007669"/>
    <property type="project" value="UniProtKB-UniRule"/>
</dbReference>
<evidence type="ECO:0000256" key="8">
    <source>
        <dbReference type="RuleBase" id="RU000673"/>
    </source>
</evidence>
<evidence type="ECO:0000256" key="2">
    <source>
        <dbReference type="ARBA" id="ARBA00022555"/>
    </source>
</evidence>
<dbReference type="PANTHER" id="PTHR17224:SF1">
    <property type="entry name" value="PEPTIDYL-TRNA HYDROLASE"/>
    <property type="match status" value="1"/>
</dbReference>
<protein>
    <recommendedName>
        <fullName evidence="6 7">Peptidyl-tRNA hydrolase</fullName>
        <shortName evidence="7">Pth</shortName>
        <ecNumber evidence="1 7">3.1.1.29</ecNumber>
    </recommendedName>
</protein>
<dbReference type="GO" id="GO:0005737">
    <property type="term" value="C:cytoplasm"/>
    <property type="evidence" value="ECO:0007669"/>
    <property type="project" value="UniProtKB-SubCell"/>
</dbReference>
<dbReference type="InterPro" id="IPR036416">
    <property type="entry name" value="Pept_tRNA_hydro_sf"/>
</dbReference>
<comment type="function">
    <text evidence="7">Hydrolyzes ribosome-free peptidyl-tRNAs (with 1 or more amino acids incorporated), which drop off the ribosome during protein synthesis, or as a result of ribosome stalling.</text>
</comment>
<dbReference type="Pfam" id="PF01195">
    <property type="entry name" value="Pept_tRNA_hydro"/>
    <property type="match status" value="1"/>
</dbReference>
<comment type="subcellular location">
    <subcellularLocation>
        <location evidence="7">Cytoplasm</location>
    </subcellularLocation>
</comment>
<feature type="binding site" evidence="7">
    <location>
        <position position="65"/>
    </location>
    <ligand>
        <name>tRNA</name>
        <dbReference type="ChEBI" id="CHEBI:17843"/>
    </ligand>
</feature>
<keyword evidence="7" id="KW-0963">Cytoplasm</keyword>
<comment type="similarity">
    <text evidence="5 7 9">Belongs to the PTH family.</text>
</comment>
<keyword evidence="2 7" id="KW-0820">tRNA-binding</keyword>
<dbReference type="Proteomes" id="UP000034932">
    <property type="component" value="Unassembled WGS sequence"/>
</dbReference>
<dbReference type="PATRIC" id="fig|1618573.3.peg.10"/>
<evidence type="ECO:0000256" key="5">
    <source>
        <dbReference type="ARBA" id="ARBA00038063"/>
    </source>
</evidence>
<dbReference type="PROSITE" id="PS01195">
    <property type="entry name" value="PEPT_TRNA_HYDROL_1"/>
    <property type="match status" value="1"/>
</dbReference>
<dbReference type="HAMAP" id="MF_00083">
    <property type="entry name" value="Pept_tRNA_hydro_bact"/>
    <property type="match status" value="1"/>
</dbReference>
<feature type="binding site" evidence="7">
    <location>
        <position position="14"/>
    </location>
    <ligand>
        <name>tRNA</name>
        <dbReference type="ChEBI" id="CHEBI:17843"/>
    </ligand>
</feature>
<dbReference type="AlphaFoldDB" id="A0A0G0LTX6"/>
<dbReference type="PANTHER" id="PTHR17224">
    <property type="entry name" value="PEPTIDYL-TRNA HYDROLASE"/>
    <property type="match status" value="1"/>
</dbReference>
<dbReference type="CDD" id="cd00462">
    <property type="entry name" value="PTH"/>
    <property type="match status" value="1"/>
</dbReference>
<feature type="binding site" evidence="7">
    <location>
        <position position="67"/>
    </location>
    <ligand>
        <name>tRNA</name>
        <dbReference type="ChEBI" id="CHEBI:17843"/>
    </ligand>
</feature>
<evidence type="ECO:0000256" key="6">
    <source>
        <dbReference type="ARBA" id="ARBA00050038"/>
    </source>
</evidence>
<dbReference type="STRING" id="1618573.UT19_C0001G0009"/>
<dbReference type="GO" id="GO:0006515">
    <property type="term" value="P:protein quality control for misfolded or incompletely synthesized proteins"/>
    <property type="evidence" value="ECO:0007669"/>
    <property type="project" value="UniProtKB-UniRule"/>
</dbReference>
<evidence type="ECO:0000256" key="3">
    <source>
        <dbReference type="ARBA" id="ARBA00022801"/>
    </source>
</evidence>
<comment type="catalytic activity">
    <reaction evidence="7 8">
        <text>an N-acyl-L-alpha-aminoacyl-tRNA + H2O = an N-acyl-L-amino acid + a tRNA + H(+)</text>
        <dbReference type="Rhea" id="RHEA:54448"/>
        <dbReference type="Rhea" id="RHEA-COMP:10123"/>
        <dbReference type="Rhea" id="RHEA-COMP:13883"/>
        <dbReference type="ChEBI" id="CHEBI:15377"/>
        <dbReference type="ChEBI" id="CHEBI:15378"/>
        <dbReference type="ChEBI" id="CHEBI:59874"/>
        <dbReference type="ChEBI" id="CHEBI:78442"/>
        <dbReference type="ChEBI" id="CHEBI:138191"/>
        <dbReference type="EC" id="3.1.1.29"/>
    </reaction>
</comment>
<dbReference type="EMBL" id="LBVW01000001">
    <property type="protein sequence ID" value="KKQ94477.1"/>
    <property type="molecule type" value="Genomic_DNA"/>
</dbReference>
<feature type="active site" description="Proton acceptor" evidence="7">
    <location>
        <position position="19"/>
    </location>
</feature>
<comment type="caution">
    <text evidence="10">The sequence shown here is derived from an EMBL/GenBank/DDBJ whole genome shotgun (WGS) entry which is preliminary data.</text>
</comment>
<evidence type="ECO:0000256" key="9">
    <source>
        <dbReference type="RuleBase" id="RU004320"/>
    </source>
</evidence>
<evidence type="ECO:0000256" key="4">
    <source>
        <dbReference type="ARBA" id="ARBA00022884"/>
    </source>
</evidence>
<dbReference type="InterPro" id="IPR001328">
    <property type="entry name" value="Pept_tRNA_hydro"/>
</dbReference>
<comment type="subunit">
    <text evidence="7">Monomer.</text>
</comment>
<keyword evidence="3 7" id="KW-0378">Hydrolase</keyword>
<accession>A0A0G0LTX6</accession>
<dbReference type="SUPFAM" id="SSF53178">
    <property type="entry name" value="Peptidyl-tRNA hydrolase-like"/>
    <property type="match status" value="1"/>
</dbReference>
<evidence type="ECO:0000313" key="11">
    <source>
        <dbReference type="Proteomes" id="UP000034932"/>
    </source>
</evidence>
<proteinExistence type="inferred from homology"/>
<comment type="function">
    <text evidence="7">Catalyzes the release of premature peptidyl moieties from peptidyl-tRNA molecules trapped in stalled 50S ribosomal subunits, and thus maintains levels of free tRNAs and 50S ribosomes.</text>
</comment>
<dbReference type="EC" id="3.1.1.29" evidence="1 7"/>
<feature type="site" description="Discriminates between blocked and unblocked aminoacyl-tRNA" evidence="7">
    <location>
        <position position="9"/>
    </location>
</feature>
<evidence type="ECO:0000256" key="1">
    <source>
        <dbReference type="ARBA" id="ARBA00013260"/>
    </source>
</evidence>
<dbReference type="Gene3D" id="3.40.50.1470">
    <property type="entry name" value="Peptidyl-tRNA hydrolase"/>
    <property type="match status" value="1"/>
</dbReference>